<proteinExistence type="inferred from homology"/>
<dbReference type="STRING" id="465721.ACG33_03885"/>
<dbReference type="Proteomes" id="UP000070250">
    <property type="component" value="Chromosome"/>
</dbReference>
<dbReference type="KEGG" id="sdf:ACG33_03885"/>
<dbReference type="PROSITE" id="PS00061">
    <property type="entry name" value="ADH_SHORT"/>
    <property type="match status" value="1"/>
</dbReference>
<keyword evidence="3" id="KW-1185">Reference proteome</keyword>
<dbReference type="Gene3D" id="3.40.50.720">
    <property type="entry name" value="NAD(P)-binding Rossmann-like Domain"/>
    <property type="match status" value="1"/>
</dbReference>
<dbReference type="PRINTS" id="PR00080">
    <property type="entry name" value="SDRFAMILY"/>
</dbReference>
<sequence length="269" mass="28392">MKLGIEGRRALIVGSSSGIGAGIAVMLAAEGVEVIVHGRSLENAEAVVAEIRAAGGRASALIGVLDKPEAVERLAAETLATGPIDILVNSAGATISVRGWFEVPMEVWQQQYQFSTLYAVQLIRALVPAMRERGWGRVLNISSGAAFKPMAFHPEYSAAKLALHTIACSLARELGDCGVTINTLISGLVMTMNTRAMIQKTAQAQGFTETGVELERRVLREVWRSAIPIARAGRVEELAAAACFLVSEQAAYITGASLRVDGGGAGYVN</sequence>
<dbReference type="EMBL" id="CP011971">
    <property type="protein sequence ID" value="AMN46259.1"/>
    <property type="molecule type" value="Genomic_DNA"/>
</dbReference>
<dbReference type="PANTHER" id="PTHR42879">
    <property type="entry name" value="3-OXOACYL-(ACYL-CARRIER-PROTEIN) REDUCTASE"/>
    <property type="match status" value="1"/>
</dbReference>
<accession>A0A127F9M6</accession>
<organism evidence="2 3">
    <name type="scientific">Steroidobacter denitrificans</name>
    <dbReference type="NCBI Taxonomy" id="465721"/>
    <lineage>
        <taxon>Bacteria</taxon>
        <taxon>Pseudomonadati</taxon>
        <taxon>Pseudomonadota</taxon>
        <taxon>Gammaproteobacteria</taxon>
        <taxon>Steroidobacterales</taxon>
        <taxon>Steroidobacteraceae</taxon>
        <taxon>Steroidobacter</taxon>
    </lineage>
</organism>
<evidence type="ECO:0000256" key="1">
    <source>
        <dbReference type="ARBA" id="ARBA00006484"/>
    </source>
</evidence>
<evidence type="ECO:0000313" key="3">
    <source>
        <dbReference type="Proteomes" id="UP000070250"/>
    </source>
</evidence>
<dbReference type="InterPro" id="IPR020904">
    <property type="entry name" value="Sc_DH/Rdtase_CS"/>
</dbReference>
<dbReference type="InterPro" id="IPR002347">
    <property type="entry name" value="SDR_fam"/>
</dbReference>
<dbReference type="RefSeq" id="WP_066918872.1">
    <property type="nucleotide sequence ID" value="NZ_CP011971.1"/>
</dbReference>
<name>A0A127F9M6_STEDE</name>
<dbReference type="InterPro" id="IPR050259">
    <property type="entry name" value="SDR"/>
</dbReference>
<dbReference type="OrthoDB" id="9793325at2"/>
<dbReference type="SUPFAM" id="SSF51735">
    <property type="entry name" value="NAD(P)-binding Rossmann-fold domains"/>
    <property type="match status" value="1"/>
</dbReference>
<dbReference type="GO" id="GO:0032787">
    <property type="term" value="P:monocarboxylic acid metabolic process"/>
    <property type="evidence" value="ECO:0007669"/>
    <property type="project" value="UniProtKB-ARBA"/>
</dbReference>
<evidence type="ECO:0008006" key="4">
    <source>
        <dbReference type="Google" id="ProtNLM"/>
    </source>
</evidence>
<dbReference type="PRINTS" id="PR00081">
    <property type="entry name" value="GDHRDH"/>
</dbReference>
<dbReference type="PANTHER" id="PTHR42879:SF6">
    <property type="entry name" value="NADPH-DEPENDENT REDUCTASE BACG"/>
    <property type="match status" value="1"/>
</dbReference>
<dbReference type="Pfam" id="PF13561">
    <property type="entry name" value="adh_short_C2"/>
    <property type="match status" value="1"/>
</dbReference>
<comment type="similarity">
    <text evidence="1">Belongs to the short-chain dehydrogenases/reductases (SDR) family.</text>
</comment>
<dbReference type="InterPro" id="IPR036291">
    <property type="entry name" value="NAD(P)-bd_dom_sf"/>
</dbReference>
<protein>
    <recommendedName>
        <fullName evidence="4">3-oxoacyl-ACP reductase</fullName>
    </recommendedName>
</protein>
<evidence type="ECO:0000313" key="2">
    <source>
        <dbReference type="EMBL" id="AMN46259.1"/>
    </source>
</evidence>
<reference evidence="2 3" key="1">
    <citation type="submission" date="2015-06" db="EMBL/GenBank/DDBJ databases">
        <title>A Comprehensive Approach to Explore the Metabolic and Phylogenetic Diversity of Bacterial Steroid Degradation in the Environment: Testosterone as an Example.</title>
        <authorList>
            <person name="Yang F.-C."/>
            <person name="Chen Y.-L."/>
            <person name="Yu C.-P."/>
            <person name="Tang S.-L."/>
            <person name="Wang P.-H."/>
            <person name="Ismail W."/>
            <person name="Wang C.-H."/>
            <person name="Yang C.-Y."/>
            <person name="Chiang Y.-R."/>
        </authorList>
    </citation>
    <scope>NUCLEOTIDE SEQUENCE [LARGE SCALE GENOMIC DNA]</scope>
    <source>
        <strain evidence="2 3">DSM 18526</strain>
    </source>
</reference>
<dbReference type="AlphaFoldDB" id="A0A127F9M6"/>
<gene>
    <name evidence="2" type="ORF">ACG33_03885</name>
</gene>